<dbReference type="OrthoDB" id="9813906at2"/>
<feature type="transmembrane region" description="Helical" evidence="8">
    <location>
        <begin position="98"/>
        <end position="123"/>
    </location>
</feature>
<dbReference type="CDD" id="cd06579">
    <property type="entry name" value="TM_PBP1_transp_AraH_like"/>
    <property type="match status" value="1"/>
</dbReference>
<evidence type="ECO:0000256" key="2">
    <source>
        <dbReference type="ARBA" id="ARBA00022448"/>
    </source>
</evidence>
<reference evidence="10" key="1">
    <citation type="submission" date="2016-10" db="EMBL/GenBank/DDBJ databases">
        <authorList>
            <person name="Varghese N."/>
            <person name="Submissions S."/>
        </authorList>
    </citation>
    <scope>NUCLEOTIDE SEQUENCE [LARGE SCALE GENOMIC DNA]</scope>
    <source>
        <strain evidence="10">DSM 13327</strain>
    </source>
</reference>
<keyword evidence="7 8" id="KW-0472">Membrane</keyword>
<protein>
    <submittedName>
        <fullName evidence="9">Ribose transport system permease protein</fullName>
    </submittedName>
</protein>
<evidence type="ECO:0000256" key="6">
    <source>
        <dbReference type="ARBA" id="ARBA00022989"/>
    </source>
</evidence>
<evidence type="ECO:0000313" key="10">
    <source>
        <dbReference type="Proteomes" id="UP000199520"/>
    </source>
</evidence>
<keyword evidence="4" id="KW-0997">Cell inner membrane</keyword>
<dbReference type="EMBL" id="FOTS01000065">
    <property type="protein sequence ID" value="SFM27957.1"/>
    <property type="molecule type" value="Genomic_DNA"/>
</dbReference>
<keyword evidence="5 8" id="KW-0812">Transmembrane</keyword>
<dbReference type="GO" id="GO:0005886">
    <property type="term" value="C:plasma membrane"/>
    <property type="evidence" value="ECO:0007669"/>
    <property type="project" value="UniProtKB-SubCell"/>
</dbReference>
<name>A0A1I4PJQ7_9FIRM</name>
<evidence type="ECO:0000256" key="1">
    <source>
        <dbReference type="ARBA" id="ARBA00004651"/>
    </source>
</evidence>
<evidence type="ECO:0000256" key="4">
    <source>
        <dbReference type="ARBA" id="ARBA00022519"/>
    </source>
</evidence>
<feature type="transmembrane region" description="Helical" evidence="8">
    <location>
        <begin position="304"/>
        <end position="321"/>
    </location>
</feature>
<evidence type="ECO:0000256" key="8">
    <source>
        <dbReference type="SAM" id="Phobius"/>
    </source>
</evidence>
<feature type="transmembrane region" description="Helical" evidence="8">
    <location>
        <begin position="226"/>
        <end position="248"/>
    </location>
</feature>
<dbReference type="STRING" id="1123291.SAMN04490355_106520"/>
<evidence type="ECO:0000256" key="5">
    <source>
        <dbReference type="ARBA" id="ARBA00022692"/>
    </source>
</evidence>
<organism evidence="9 10">
    <name type="scientific">Pelosinus propionicus DSM 13327</name>
    <dbReference type="NCBI Taxonomy" id="1123291"/>
    <lineage>
        <taxon>Bacteria</taxon>
        <taxon>Bacillati</taxon>
        <taxon>Bacillota</taxon>
        <taxon>Negativicutes</taxon>
        <taxon>Selenomonadales</taxon>
        <taxon>Sporomusaceae</taxon>
        <taxon>Pelosinus</taxon>
    </lineage>
</organism>
<dbReference type="PANTHER" id="PTHR32196:SF21">
    <property type="entry name" value="ABC TRANSPORTER PERMEASE PROTEIN YPHD-RELATED"/>
    <property type="match status" value="1"/>
</dbReference>
<feature type="transmembrane region" description="Helical" evidence="8">
    <location>
        <begin position="173"/>
        <end position="195"/>
    </location>
</feature>
<feature type="transmembrane region" description="Helical" evidence="8">
    <location>
        <begin position="135"/>
        <end position="153"/>
    </location>
</feature>
<keyword evidence="2" id="KW-0813">Transport</keyword>
<keyword evidence="10" id="KW-1185">Reference proteome</keyword>
<feature type="transmembrane region" description="Helical" evidence="8">
    <location>
        <begin position="28"/>
        <end position="49"/>
    </location>
</feature>
<dbReference type="PANTHER" id="PTHR32196">
    <property type="entry name" value="ABC TRANSPORTER PERMEASE PROTEIN YPHD-RELATED-RELATED"/>
    <property type="match status" value="1"/>
</dbReference>
<sequence length="332" mass="34879">MLKVITNNTANFFKKIGFDIVEFIKENFGILIGFAVLCVALSIISPAFLTESNILNILRQVSTNANLALGMTLVIIICGIDLSVGSIVALSGTVTGGLIAFSNVPITAAVFAGILVGTLAGVFNGVMVAYTGIPSFIVTLAMLNIARGAAYVYTGGQPIRVMNEDFNVIGAGYLGAIPLPVIYSFIFLLLTAIILNKTKLGRHIYAVGGNKEAARFTGIKIKQIEIFVYTFSGFLAAFSGVVLAARMFSGQPTVGNGFELDAIAAVVLGGTSMTGGIGKIGGTLIGVLVIGVLNNGLNLLNINSFWQLIIKGIVILAAVYVDMMKKRKEAQV</sequence>
<keyword evidence="3" id="KW-1003">Cell membrane</keyword>
<dbReference type="AlphaFoldDB" id="A0A1I4PJQ7"/>
<keyword evidence="6 8" id="KW-1133">Transmembrane helix</keyword>
<evidence type="ECO:0000256" key="3">
    <source>
        <dbReference type="ARBA" id="ARBA00022475"/>
    </source>
</evidence>
<dbReference type="Pfam" id="PF02653">
    <property type="entry name" value="BPD_transp_2"/>
    <property type="match status" value="1"/>
</dbReference>
<dbReference type="RefSeq" id="WP_090943449.1">
    <property type="nucleotide sequence ID" value="NZ_FOTS01000065.1"/>
</dbReference>
<dbReference type="GO" id="GO:0022857">
    <property type="term" value="F:transmembrane transporter activity"/>
    <property type="evidence" value="ECO:0007669"/>
    <property type="project" value="InterPro"/>
</dbReference>
<comment type="subcellular location">
    <subcellularLocation>
        <location evidence="1">Cell membrane</location>
        <topology evidence="1">Multi-pass membrane protein</topology>
    </subcellularLocation>
</comment>
<evidence type="ECO:0000256" key="7">
    <source>
        <dbReference type="ARBA" id="ARBA00023136"/>
    </source>
</evidence>
<feature type="transmembrane region" description="Helical" evidence="8">
    <location>
        <begin position="69"/>
        <end position="92"/>
    </location>
</feature>
<gene>
    <name evidence="9" type="ORF">SAMN04490355_106520</name>
</gene>
<dbReference type="Proteomes" id="UP000199520">
    <property type="component" value="Unassembled WGS sequence"/>
</dbReference>
<accession>A0A1I4PJQ7</accession>
<dbReference type="InterPro" id="IPR001851">
    <property type="entry name" value="ABC_transp_permease"/>
</dbReference>
<proteinExistence type="predicted"/>
<evidence type="ECO:0000313" key="9">
    <source>
        <dbReference type="EMBL" id="SFM27957.1"/>
    </source>
</evidence>